<keyword evidence="2" id="KW-1185">Reference proteome</keyword>
<dbReference type="Proteomes" id="UP000637643">
    <property type="component" value="Unassembled WGS sequence"/>
</dbReference>
<protein>
    <submittedName>
        <fullName evidence="1">Uncharacterized protein</fullName>
    </submittedName>
</protein>
<accession>A0A917FTZ3</accession>
<reference evidence="1" key="1">
    <citation type="journal article" date="2014" name="Int. J. Syst. Evol. Microbiol.">
        <title>Complete genome sequence of Corynebacterium casei LMG S-19264T (=DSM 44701T), isolated from a smear-ripened cheese.</title>
        <authorList>
            <consortium name="US DOE Joint Genome Institute (JGI-PGF)"/>
            <person name="Walter F."/>
            <person name="Albersmeier A."/>
            <person name="Kalinowski J."/>
            <person name="Ruckert C."/>
        </authorList>
    </citation>
    <scope>NUCLEOTIDE SEQUENCE</scope>
    <source>
        <strain evidence="1">CGMCC 1.16134</strain>
    </source>
</reference>
<sequence length="70" mass="7199">MGESVAGFDTAPGEKPTRAICQVIAEGVSGIKAMTVALMSGRFMIPLSAEHRSGAGVHPILGIFNSLVLC</sequence>
<name>A0A917FTZ3_9BACL</name>
<dbReference type="AlphaFoldDB" id="A0A917FTZ3"/>
<comment type="caution">
    <text evidence="1">The sequence shown here is derived from an EMBL/GenBank/DDBJ whole genome shotgun (WGS) entry which is preliminary data.</text>
</comment>
<organism evidence="1 2">
    <name type="scientific">Paenibacillus albidus</name>
    <dbReference type="NCBI Taxonomy" id="2041023"/>
    <lineage>
        <taxon>Bacteria</taxon>
        <taxon>Bacillati</taxon>
        <taxon>Bacillota</taxon>
        <taxon>Bacilli</taxon>
        <taxon>Bacillales</taxon>
        <taxon>Paenibacillaceae</taxon>
        <taxon>Paenibacillus</taxon>
    </lineage>
</organism>
<gene>
    <name evidence="1" type="ORF">GCM10010912_52840</name>
</gene>
<proteinExistence type="predicted"/>
<evidence type="ECO:0000313" key="1">
    <source>
        <dbReference type="EMBL" id="GGG01399.1"/>
    </source>
</evidence>
<evidence type="ECO:0000313" key="2">
    <source>
        <dbReference type="Proteomes" id="UP000637643"/>
    </source>
</evidence>
<dbReference type="EMBL" id="BMKR01000032">
    <property type="protein sequence ID" value="GGG01399.1"/>
    <property type="molecule type" value="Genomic_DNA"/>
</dbReference>
<reference evidence="1" key="2">
    <citation type="submission" date="2020-09" db="EMBL/GenBank/DDBJ databases">
        <authorList>
            <person name="Sun Q."/>
            <person name="Zhou Y."/>
        </authorList>
    </citation>
    <scope>NUCLEOTIDE SEQUENCE</scope>
    <source>
        <strain evidence="1">CGMCC 1.16134</strain>
    </source>
</reference>